<evidence type="ECO:0000256" key="13">
    <source>
        <dbReference type="PIRSR" id="PIRSR605493-1"/>
    </source>
</evidence>
<protein>
    <recommendedName>
        <fullName evidence="7">Putative 4-hydroxy-4-methyl-2-oxoglutarate aldolase</fullName>
        <ecNumber evidence="6">4.1.1.112</ecNumber>
        <ecNumber evidence="5">4.1.3.17</ecNumber>
    </recommendedName>
    <alternativeName>
        <fullName evidence="11">Oxaloacetate decarboxylase</fullName>
    </alternativeName>
    <alternativeName>
        <fullName evidence="9">Regulator of ribonuclease activity homolog</fullName>
    </alternativeName>
    <alternativeName>
        <fullName evidence="10">RraA-like protein</fullName>
    </alternativeName>
</protein>
<feature type="binding site" evidence="13">
    <location>
        <position position="132"/>
    </location>
    <ligand>
        <name>Mg(2+)</name>
        <dbReference type="ChEBI" id="CHEBI:18420"/>
    </ligand>
</feature>
<dbReference type="SUPFAM" id="SSF89562">
    <property type="entry name" value="RraA-like"/>
    <property type="match status" value="1"/>
</dbReference>
<dbReference type="GO" id="GO:0047443">
    <property type="term" value="F:4-hydroxy-4-methyl-2-oxoglutarate aldolase activity"/>
    <property type="evidence" value="ECO:0007669"/>
    <property type="project" value="UniProtKB-EC"/>
</dbReference>
<keyword evidence="13" id="KW-0460">Magnesium</keyword>
<dbReference type="PANTHER" id="PTHR33254:SF4">
    <property type="entry name" value="4-HYDROXY-4-METHYL-2-OXOGLUTARATE ALDOLASE 3-RELATED"/>
    <property type="match status" value="1"/>
</dbReference>
<keyword evidence="13" id="KW-0479">Metal-binding</keyword>
<comment type="caution">
    <text evidence="14">The sequence shown here is derived from an EMBL/GenBank/DDBJ whole genome shotgun (WGS) entry which is preliminary data.</text>
</comment>
<organism evidence="14">
    <name type="scientific">Caldilineaceae bacterium SB0664_bin_27</name>
    <dbReference type="NCBI Taxonomy" id="2605260"/>
    <lineage>
        <taxon>Bacteria</taxon>
        <taxon>Bacillati</taxon>
        <taxon>Chloroflexota</taxon>
        <taxon>Caldilineae</taxon>
        <taxon>Caldilineales</taxon>
        <taxon>Caldilineaceae</taxon>
    </lineage>
</organism>
<comment type="cofactor">
    <cofactor evidence="2">
        <name>a divalent metal cation</name>
        <dbReference type="ChEBI" id="CHEBI:60240"/>
    </cofactor>
</comment>
<dbReference type="EC" id="4.1.3.17" evidence="5"/>
<evidence type="ECO:0000313" key="14">
    <source>
        <dbReference type="EMBL" id="MXY94819.1"/>
    </source>
</evidence>
<evidence type="ECO:0000256" key="9">
    <source>
        <dbReference type="ARBA" id="ARBA00029596"/>
    </source>
</evidence>
<evidence type="ECO:0000256" key="12">
    <source>
        <dbReference type="ARBA" id="ARBA00047973"/>
    </source>
</evidence>
<comment type="subunit">
    <text evidence="4">Homotrimer.</text>
</comment>
<comment type="function">
    <text evidence="8">Catalyzes the aldol cleavage of 4-hydroxy-4-methyl-2-oxoglutarate (HMG) into 2 molecules of pyruvate. Also contains a secondary oxaloacetate (OAA) decarboxylase activity due to the common pyruvate enolate transition state formed following C-C bond cleavage in the retro-aldol and decarboxylation reactions.</text>
</comment>
<sequence>MTERSFTPVEVPQSILDRFKKLPVATVWHIVHTYANVPLPFMDNVRPYTPGQRLAARARTMRYLPPRPDLAAMTPGGEDAIDYRAMSRCGPGDVLVVDIYGNASPAVFGDVKALQLRMNNADGVVTDGGIRDLGIMLEEDYGLIIYARDRTPYGGGPWAFPAEENVNIQCGGALVCPGDVLVGDDDGVVVVPSWFAKECVELTEVYETAEGLAKERILADKVVPGRHYPPSSEVLEQARALLRQAGK</sequence>
<evidence type="ECO:0000256" key="3">
    <source>
        <dbReference type="ARBA" id="ARBA00008621"/>
    </source>
</evidence>
<dbReference type="CDD" id="cd16841">
    <property type="entry name" value="RraA_family"/>
    <property type="match status" value="1"/>
</dbReference>
<comment type="catalytic activity">
    <reaction evidence="12">
        <text>oxaloacetate + H(+) = pyruvate + CO2</text>
        <dbReference type="Rhea" id="RHEA:15641"/>
        <dbReference type="ChEBI" id="CHEBI:15361"/>
        <dbReference type="ChEBI" id="CHEBI:15378"/>
        <dbReference type="ChEBI" id="CHEBI:16452"/>
        <dbReference type="ChEBI" id="CHEBI:16526"/>
        <dbReference type="EC" id="4.1.1.112"/>
    </reaction>
</comment>
<dbReference type="EMBL" id="VXRG01000127">
    <property type="protein sequence ID" value="MXY94819.1"/>
    <property type="molecule type" value="Genomic_DNA"/>
</dbReference>
<reference evidence="14" key="1">
    <citation type="submission" date="2019-09" db="EMBL/GenBank/DDBJ databases">
        <title>Characterisation of the sponge microbiome using genome-centric metagenomics.</title>
        <authorList>
            <person name="Engelberts J.P."/>
            <person name="Robbins S.J."/>
            <person name="De Goeij J.M."/>
            <person name="Aranda M."/>
            <person name="Bell S.C."/>
            <person name="Webster N.S."/>
        </authorList>
    </citation>
    <scope>NUCLEOTIDE SEQUENCE</scope>
    <source>
        <strain evidence="14">SB0664_bin_27</strain>
    </source>
</reference>
<evidence type="ECO:0000256" key="2">
    <source>
        <dbReference type="ARBA" id="ARBA00001968"/>
    </source>
</evidence>
<evidence type="ECO:0000256" key="7">
    <source>
        <dbReference type="ARBA" id="ARBA00016549"/>
    </source>
</evidence>
<feature type="binding site" evidence="13">
    <location>
        <position position="131"/>
    </location>
    <ligand>
        <name>substrate</name>
    </ligand>
</feature>
<comment type="catalytic activity">
    <reaction evidence="1">
        <text>4-hydroxy-4-methyl-2-oxoglutarate = 2 pyruvate</text>
        <dbReference type="Rhea" id="RHEA:22748"/>
        <dbReference type="ChEBI" id="CHEBI:15361"/>
        <dbReference type="ChEBI" id="CHEBI:58276"/>
        <dbReference type="EC" id="4.1.3.17"/>
    </reaction>
</comment>
<dbReference type="GO" id="GO:0046872">
    <property type="term" value="F:metal ion binding"/>
    <property type="evidence" value="ECO:0007669"/>
    <property type="project" value="UniProtKB-KW"/>
</dbReference>
<dbReference type="Pfam" id="PF03737">
    <property type="entry name" value="RraA-like"/>
    <property type="match status" value="1"/>
</dbReference>
<comment type="similarity">
    <text evidence="3">Belongs to the class II aldolase/RraA-like family.</text>
</comment>
<evidence type="ECO:0000256" key="11">
    <source>
        <dbReference type="ARBA" id="ARBA00032305"/>
    </source>
</evidence>
<dbReference type="PANTHER" id="PTHR33254">
    <property type="entry name" value="4-HYDROXY-4-METHYL-2-OXOGLUTARATE ALDOLASE 3-RELATED"/>
    <property type="match status" value="1"/>
</dbReference>
<comment type="cofactor">
    <cofactor evidence="13">
        <name>Mg(2+)</name>
        <dbReference type="ChEBI" id="CHEBI:18420"/>
    </cofactor>
</comment>
<evidence type="ECO:0000256" key="6">
    <source>
        <dbReference type="ARBA" id="ARBA00012947"/>
    </source>
</evidence>
<dbReference type="InterPro" id="IPR005493">
    <property type="entry name" value="RraA/RraA-like"/>
</dbReference>
<evidence type="ECO:0000256" key="8">
    <source>
        <dbReference type="ARBA" id="ARBA00025046"/>
    </source>
</evidence>
<proteinExistence type="inferred from homology"/>
<gene>
    <name evidence="14" type="ORF">F4Y42_15375</name>
</gene>
<dbReference type="GO" id="GO:0008948">
    <property type="term" value="F:oxaloacetate decarboxylase activity"/>
    <property type="evidence" value="ECO:0007669"/>
    <property type="project" value="UniProtKB-EC"/>
</dbReference>
<name>A0A6B0YXW9_9CHLR</name>
<dbReference type="Gene3D" id="3.50.30.40">
    <property type="entry name" value="Ribonuclease E inhibitor RraA/RraA-like"/>
    <property type="match status" value="1"/>
</dbReference>
<dbReference type="InterPro" id="IPR036704">
    <property type="entry name" value="RraA/RraA-like_sf"/>
</dbReference>
<evidence type="ECO:0000256" key="1">
    <source>
        <dbReference type="ARBA" id="ARBA00001342"/>
    </source>
</evidence>
<evidence type="ECO:0000256" key="10">
    <source>
        <dbReference type="ARBA" id="ARBA00030169"/>
    </source>
</evidence>
<evidence type="ECO:0000256" key="5">
    <source>
        <dbReference type="ARBA" id="ARBA00012213"/>
    </source>
</evidence>
<accession>A0A6B0YXW9</accession>
<dbReference type="EC" id="4.1.1.112" evidence="6"/>
<dbReference type="AlphaFoldDB" id="A0A6B0YXW9"/>
<evidence type="ECO:0000256" key="4">
    <source>
        <dbReference type="ARBA" id="ARBA00011233"/>
    </source>
</evidence>